<reference evidence="1 2" key="1">
    <citation type="journal article" date="2015" name="Microbes Environ.">
        <title>Distribution and evolution of nitrogen fixation genes in the phylum bacteroidetes.</title>
        <authorList>
            <person name="Inoue J."/>
            <person name="Oshima K."/>
            <person name="Suda W."/>
            <person name="Sakamoto M."/>
            <person name="Iino T."/>
            <person name="Noda S."/>
            <person name="Hongoh Y."/>
            <person name="Hattori M."/>
            <person name="Ohkuma M."/>
        </authorList>
    </citation>
    <scope>NUCLEOTIDE SEQUENCE [LARGE SCALE GENOMIC DNA]</scope>
    <source>
        <strain evidence="1">JCM 15548</strain>
    </source>
</reference>
<name>A0A0E9LX69_9BACT</name>
<protein>
    <submittedName>
        <fullName evidence="1">Uncharacterized protein</fullName>
    </submittedName>
</protein>
<evidence type="ECO:0000313" key="2">
    <source>
        <dbReference type="Proteomes" id="UP000032900"/>
    </source>
</evidence>
<dbReference type="STRING" id="1236989.JCM15548_12425"/>
<dbReference type="EMBL" id="BAZW01000019">
    <property type="protein sequence ID" value="GAO30172.1"/>
    <property type="molecule type" value="Genomic_DNA"/>
</dbReference>
<evidence type="ECO:0000313" key="1">
    <source>
        <dbReference type="EMBL" id="GAO30172.1"/>
    </source>
</evidence>
<accession>A0A0E9LX69</accession>
<comment type="caution">
    <text evidence="1">The sequence shown here is derived from an EMBL/GenBank/DDBJ whole genome shotgun (WGS) entry which is preliminary data.</text>
</comment>
<dbReference type="AlphaFoldDB" id="A0A0E9LX69"/>
<gene>
    <name evidence="1" type="ORF">JCM15548_12425</name>
</gene>
<proteinExistence type="predicted"/>
<organism evidence="1 2">
    <name type="scientific">Geofilum rubicundum JCM 15548</name>
    <dbReference type="NCBI Taxonomy" id="1236989"/>
    <lineage>
        <taxon>Bacteria</taxon>
        <taxon>Pseudomonadati</taxon>
        <taxon>Bacteroidota</taxon>
        <taxon>Bacteroidia</taxon>
        <taxon>Marinilabiliales</taxon>
        <taxon>Marinilabiliaceae</taxon>
        <taxon>Geofilum</taxon>
    </lineage>
</organism>
<sequence length="59" mass="6779">MINSLANEYAKEDNIVAYRTGKPISKAGLYYELKEAEKEIEGGDYLTIEDFAKESEKWD</sequence>
<dbReference type="Proteomes" id="UP000032900">
    <property type="component" value="Unassembled WGS sequence"/>
</dbReference>
<keyword evidence="2" id="KW-1185">Reference proteome</keyword>